<dbReference type="EMBL" id="MLJJ01000030">
    <property type="protein sequence ID" value="ORM97390.1"/>
    <property type="molecule type" value="Genomic_DNA"/>
</dbReference>
<gene>
    <name evidence="3" type="ORF">HA46_14995</name>
</gene>
<protein>
    <submittedName>
        <fullName evidence="3">Transcriptional regulator</fullName>
    </submittedName>
</protein>
<dbReference type="PANTHER" id="PTHR47506">
    <property type="entry name" value="TRANSCRIPTIONAL REGULATORY PROTEIN"/>
    <property type="match status" value="1"/>
</dbReference>
<evidence type="ECO:0000313" key="4">
    <source>
        <dbReference type="Proteomes" id="UP000193785"/>
    </source>
</evidence>
<proteinExistence type="predicted"/>
<organism evidence="3 4">
    <name type="scientific">Pantoea septica</name>
    <dbReference type="NCBI Taxonomy" id="472695"/>
    <lineage>
        <taxon>Bacteria</taxon>
        <taxon>Pseudomonadati</taxon>
        <taxon>Pseudomonadota</taxon>
        <taxon>Gammaproteobacteria</taxon>
        <taxon>Enterobacterales</taxon>
        <taxon>Erwiniaceae</taxon>
        <taxon>Pantoea</taxon>
    </lineage>
</organism>
<keyword evidence="1" id="KW-0805">Transcription regulation</keyword>
<evidence type="ECO:0000313" key="3">
    <source>
        <dbReference type="EMBL" id="ORM97390.1"/>
    </source>
</evidence>
<name>A0ABX3UPD8_9GAMM</name>
<dbReference type="NCBIfam" id="NF008647">
    <property type="entry name" value="PRK11640.1"/>
    <property type="match status" value="1"/>
</dbReference>
<sequence>MQREQVLEHALNVLEKNGLAATTSLLPQLAASSDMTLAQLEALWPDSDAMLYDALRYHGQQIDSWRRQVLLSEQLDGEQKLLARYHVLSEQVQKGRFPGCLFIAACSFYPQPDQPVHQIAEQQKQASWHFTHSILVELGLDNPTMVADQLELILEGCLSKLLVKRNVQDVATAKRLAEDVLRIALCRANGALA</sequence>
<keyword evidence="4" id="KW-1185">Reference proteome</keyword>
<comment type="caution">
    <text evidence="3">The sequence shown here is derived from an EMBL/GenBank/DDBJ whole genome shotgun (WGS) entry which is preliminary data.</text>
</comment>
<dbReference type="Proteomes" id="UP000193785">
    <property type="component" value="Unassembled WGS sequence"/>
</dbReference>
<dbReference type="RefSeq" id="WP_084885242.1">
    <property type="nucleotide sequence ID" value="NZ_DALZCT010000015.1"/>
</dbReference>
<evidence type="ECO:0000256" key="1">
    <source>
        <dbReference type="ARBA" id="ARBA00023015"/>
    </source>
</evidence>
<dbReference type="PANTHER" id="PTHR47506:SF1">
    <property type="entry name" value="HTH-TYPE TRANSCRIPTIONAL REGULATOR YJDC"/>
    <property type="match status" value="1"/>
</dbReference>
<evidence type="ECO:0000256" key="2">
    <source>
        <dbReference type="ARBA" id="ARBA00023163"/>
    </source>
</evidence>
<accession>A0ABX3UPD8</accession>
<dbReference type="NCBIfam" id="NF047866">
    <property type="entry name" value="TF_DicD_YjdC"/>
    <property type="match status" value="1"/>
</dbReference>
<keyword evidence="2" id="KW-0804">Transcription</keyword>
<dbReference type="Gene3D" id="1.10.357.10">
    <property type="entry name" value="Tetracycline Repressor, domain 2"/>
    <property type="match status" value="1"/>
</dbReference>
<reference evidence="3 4" key="1">
    <citation type="journal article" date="2017" name="Antonie Van Leeuwenhoek">
        <title>Phylogenomic resolution of the bacterial genus Pantoea and its relationship with Erwinia and Tatumella.</title>
        <authorList>
            <person name="Palmer M."/>
            <person name="Steenkamp E.T."/>
            <person name="Coetzee M.P."/>
            <person name="Chan W.Y."/>
            <person name="van Zyl E."/>
            <person name="De Maayer P."/>
            <person name="Coutinho T.A."/>
            <person name="Blom J."/>
            <person name="Smits T.H."/>
            <person name="Duffy B."/>
            <person name="Venter S.N."/>
        </authorList>
    </citation>
    <scope>NUCLEOTIDE SEQUENCE [LARGE SCALE GENOMIC DNA]</scope>
    <source>
        <strain evidence="3 4">LMG 5345</strain>
    </source>
</reference>